<reference evidence="1" key="1">
    <citation type="submission" date="2020-05" db="EMBL/GenBank/DDBJ databases">
        <authorList>
            <person name="Chiriac C."/>
            <person name="Salcher M."/>
            <person name="Ghai R."/>
            <person name="Kavagutti S V."/>
        </authorList>
    </citation>
    <scope>NUCLEOTIDE SEQUENCE</scope>
</reference>
<dbReference type="EMBL" id="CAEZTL010000113">
    <property type="protein sequence ID" value="CAB4575747.1"/>
    <property type="molecule type" value="Genomic_DNA"/>
</dbReference>
<gene>
    <name evidence="1" type="ORF">UFOPK1683_00935</name>
</gene>
<organism evidence="1">
    <name type="scientific">freshwater metagenome</name>
    <dbReference type="NCBI Taxonomy" id="449393"/>
    <lineage>
        <taxon>unclassified sequences</taxon>
        <taxon>metagenomes</taxon>
        <taxon>ecological metagenomes</taxon>
    </lineage>
</organism>
<accession>A0A6J6EI37</accession>
<name>A0A6J6EI37_9ZZZZ</name>
<proteinExistence type="predicted"/>
<dbReference type="AlphaFoldDB" id="A0A6J6EI37"/>
<protein>
    <submittedName>
        <fullName evidence="1">Unannotated protein</fullName>
    </submittedName>
</protein>
<sequence>MSDIDSALNMVEIKLCGCDGELDHDDFPETEYTFPDGSTELLPVLCLENEIYPEDLYYEFNPVLKTLESDEEWTMFACYAGQIAEIRPGLFFYSFGDIDEIGERNFYIQGDLETVVDMLLEEWGPEAPAWEVFFKSIGQNGYPEDYEPGTLVDVTFFFPNNDSDTLTVGISYNMENKELLQILRSL</sequence>
<evidence type="ECO:0000313" key="1">
    <source>
        <dbReference type="EMBL" id="CAB4575747.1"/>
    </source>
</evidence>